<protein>
    <submittedName>
        <fullName evidence="1">Uncharacterized protein</fullName>
    </submittedName>
</protein>
<evidence type="ECO:0000313" key="1">
    <source>
        <dbReference type="EMBL" id="CAG9952056.1"/>
    </source>
</evidence>
<name>A0ACA9UFJ8_BIOOC</name>
<reference evidence="1" key="2">
    <citation type="submission" date="2021-10" db="EMBL/GenBank/DDBJ databases">
        <authorList>
            <person name="Piombo E."/>
        </authorList>
    </citation>
    <scope>NUCLEOTIDE SEQUENCE</scope>
</reference>
<evidence type="ECO:0000313" key="2">
    <source>
        <dbReference type="Proteomes" id="UP000836387"/>
    </source>
</evidence>
<organism evidence="1 2">
    <name type="scientific">Clonostachys rosea f. rosea IK726</name>
    <dbReference type="NCBI Taxonomy" id="1349383"/>
    <lineage>
        <taxon>Eukaryota</taxon>
        <taxon>Fungi</taxon>
        <taxon>Dikarya</taxon>
        <taxon>Ascomycota</taxon>
        <taxon>Pezizomycotina</taxon>
        <taxon>Sordariomycetes</taxon>
        <taxon>Hypocreomycetidae</taxon>
        <taxon>Hypocreales</taxon>
        <taxon>Bionectriaceae</taxon>
        <taxon>Clonostachys</taxon>
    </lineage>
</organism>
<proteinExistence type="predicted"/>
<dbReference type="EMBL" id="CADEHS020000461">
    <property type="protein sequence ID" value="CAG9952056.1"/>
    <property type="molecule type" value="Genomic_DNA"/>
</dbReference>
<keyword evidence="2" id="KW-1185">Reference proteome</keyword>
<dbReference type="Proteomes" id="UP000836387">
    <property type="component" value="Unassembled WGS sequence"/>
</dbReference>
<gene>
    <name evidence="1" type="ORF">CRV2_00018160</name>
</gene>
<reference evidence="1" key="1">
    <citation type="submission" date="2020-04" db="EMBL/GenBank/DDBJ databases">
        <authorList>
            <person name="Broberg M."/>
        </authorList>
    </citation>
    <scope>NUCLEOTIDE SEQUENCE</scope>
</reference>
<comment type="caution">
    <text evidence="1">The sequence shown here is derived from an EMBL/GenBank/DDBJ whole genome shotgun (WGS) entry which is preliminary data.</text>
</comment>
<accession>A0ACA9UFJ8</accession>
<sequence>MASGVHHDIAPLLRDQLVRVPDLERLFMKWEPCVNPNKDQVKQVVEDILAKYTVSERVNAKLTRNMLDDYVANCYPFAGRDTLTELTYFVCWMFLVDDEIDRVTGHNGCHENSLLTLWDDVLDLIRSNLSEGEEADIKGCGELKPMEVFSAFGKSLQRGYTKEQCSRYMTQLLATAEGYLAEQRFRDKSELPDYEAYCKYRSGRCCMGQVVSLIEFANGSQLPAEIMDSPEMEKLLANTVILLWIKELRDGFFENLVVISSGSACDLQAGLNHVVGRLEEAIQEIDSAASALMASATENIGHLPKDLSMKSPRYELSELARNDDNSVNFRVVIDSA</sequence>